<accession>A0A498LMM6</accession>
<proteinExistence type="predicted"/>
<dbReference type="Gene3D" id="2.60.120.40">
    <property type="match status" value="1"/>
</dbReference>
<dbReference type="PANTHER" id="PTHR22923:SF102">
    <property type="entry name" value="CEREBELLIN 13-RELATED"/>
    <property type="match status" value="1"/>
</dbReference>
<comment type="caution">
    <text evidence="7">The sequence shown here is derived from an EMBL/GenBank/DDBJ whole genome shotgun (WGS) entry which is preliminary data.</text>
</comment>
<dbReference type="Pfam" id="PF00386">
    <property type="entry name" value="C1q"/>
    <property type="match status" value="1"/>
</dbReference>
<feature type="compositionally biased region" description="Low complexity" evidence="5">
    <location>
        <begin position="107"/>
        <end position="125"/>
    </location>
</feature>
<name>A0A498LMM6_LABRO</name>
<evidence type="ECO:0000313" key="8">
    <source>
        <dbReference type="Proteomes" id="UP000290572"/>
    </source>
</evidence>
<dbReference type="PRINTS" id="PR00007">
    <property type="entry name" value="COMPLEMNTC1Q"/>
</dbReference>
<dbReference type="STRING" id="84645.A0A498LMM6"/>
<sequence>MKDLYEGGHDPEVLRIATDLALHGAALQEMVNATHQGRVENLLFPFFPTQKLNKRAVSSIFGSPEGTGGVERANLGPRSPSPLASDWQWAFRECYQTYYCPNAGGRSQSPSTVSQQQNNSQTSDQNHSEAEYNTLLYELLQELGATKEKLQATETRLKALETSQQELMSKHANSEVQIEKIKMEKQDRPKVAFSAALGVHGFFGPVYADTTLVYKNVFMNVGNAYQQTTGIFIAPVRGVYYFSFFYHCGTQHGTWLNLYRNGKKEAMAGQHKTQHGTPANGGNGSMLLLEKGDRVYIVLQKNSWIWDADNVTVFSGFLFNAM</sequence>
<dbReference type="GO" id="GO:0005576">
    <property type="term" value="C:extracellular region"/>
    <property type="evidence" value="ECO:0007669"/>
    <property type="project" value="UniProtKB-SubCell"/>
</dbReference>
<evidence type="ECO:0000256" key="1">
    <source>
        <dbReference type="ARBA" id="ARBA00004613"/>
    </source>
</evidence>
<evidence type="ECO:0000256" key="5">
    <source>
        <dbReference type="SAM" id="MobiDB-lite"/>
    </source>
</evidence>
<dbReference type="EMBL" id="QBIY01013323">
    <property type="protein sequence ID" value="RXN08326.1"/>
    <property type="molecule type" value="Genomic_DNA"/>
</dbReference>
<feature type="region of interest" description="Disordered" evidence="5">
    <location>
        <begin position="105"/>
        <end position="128"/>
    </location>
</feature>
<evidence type="ECO:0000256" key="4">
    <source>
        <dbReference type="SAM" id="Coils"/>
    </source>
</evidence>
<dbReference type="AlphaFoldDB" id="A0A498LMM6"/>
<evidence type="ECO:0000256" key="3">
    <source>
        <dbReference type="ARBA" id="ARBA00022729"/>
    </source>
</evidence>
<dbReference type="SMART" id="SM00110">
    <property type="entry name" value="C1Q"/>
    <property type="match status" value="1"/>
</dbReference>
<protein>
    <submittedName>
        <fullName evidence="7">Complement C1q subcomponent subunit B-like protein</fullName>
    </submittedName>
</protein>
<dbReference type="InterPro" id="IPR008983">
    <property type="entry name" value="Tumour_necrosis_fac-like_dom"/>
</dbReference>
<feature type="domain" description="C1q" evidence="6">
    <location>
        <begin position="186"/>
        <end position="322"/>
    </location>
</feature>
<keyword evidence="4" id="KW-0175">Coiled coil</keyword>
<keyword evidence="2" id="KW-0964">Secreted</keyword>
<reference evidence="7 8" key="1">
    <citation type="submission" date="2018-03" db="EMBL/GenBank/DDBJ databases">
        <title>Draft genome sequence of Rohu Carp (Labeo rohita).</title>
        <authorList>
            <person name="Das P."/>
            <person name="Kushwaha B."/>
            <person name="Joshi C.G."/>
            <person name="Kumar D."/>
            <person name="Nagpure N.S."/>
            <person name="Sahoo L."/>
            <person name="Das S.P."/>
            <person name="Bit A."/>
            <person name="Patnaik S."/>
            <person name="Meher P.K."/>
            <person name="Jayasankar P."/>
            <person name="Koringa P.G."/>
            <person name="Patel N.V."/>
            <person name="Hinsu A.T."/>
            <person name="Kumar R."/>
            <person name="Pandey M."/>
            <person name="Agarwal S."/>
            <person name="Srivastava S."/>
            <person name="Singh M."/>
            <person name="Iquebal M.A."/>
            <person name="Jaiswal S."/>
            <person name="Angadi U.B."/>
            <person name="Kumar N."/>
            <person name="Raza M."/>
            <person name="Shah T.M."/>
            <person name="Rai A."/>
            <person name="Jena J.K."/>
        </authorList>
    </citation>
    <scope>NUCLEOTIDE SEQUENCE [LARGE SCALE GENOMIC DNA]</scope>
    <source>
        <strain evidence="7">DASCIFA01</strain>
        <tissue evidence="7">Testis</tissue>
    </source>
</reference>
<evidence type="ECO:0000259" key="6">
    <source>
        <dbReference type="PROSITE" id="PS50871"/>
    </source>
</evidence>
<organism evidence="7 8">
    <name type="scientific">Labeo rohita</name>
    <name type="common">Indian major carp</name>
    <name type="synonym">Cyprinus rohita</name>
    <dbReference type="NCBI Taxonomy" id="84645"/>
    <lineage>
        <taxon>Eukaryota</taxon>
        <taxon>Metazoa</taxon>
        <taxon>Chordata</taxon>
        <taxon>Craniata</taxon>
        <taxon>Vertebrata</taxon>
        <taxon>Euteleostomi</taxon>
        <taxon>Actinopterygii</taxon>
        <taxon>Neopterygii</taxon>
        <taxon>Teleostei</taxon>
        <taxon>Ostariophysi</taxon>
        <taxon>Cypriniformes</taxon>
        <taxon>Cyprinidae</taxon>
        <taxon>Labeoninae</taxon>
        <taxon>Labeonini</taxon>
        <taxon>Labeo</taxon>
    </lineage>
</organism>
<keyword evidence="3" id="KW-0732">Signal</keyword>
<gene>
    <name evidence="7" type="ORF">ROHU_011568</name>
</gene>
<dbReference type="InterPro" id="IPR050822">
    <property type="entry name" value="Cerebellin_Synaptic_Org"/>
</dbReference>
<keyword evidence="8" id="KW-1185">Reference proteome</keyword>
<dbReference type="SUPFAM" id="SSF49842">
    <property type="entry name" value="TNF-like"/>
    <property type="match status" value="1"/>
</dbReference>
<comment type="subcellular location">
    <subcellularLocation>
        <location evidence="1">Secreted</location>
    </subcellularLocation>
</comment>
<dbReference type="InterPro" id="IPR001073">
    <property type="entry name" value="C1q_dom"/>
</dbReference>
<dbReference type="Proteomes" id="UP000290572">
    <property type="component" value="Unassembled WGS sequence"/>
</dbReference>
<dbReference type="PANTHER" id="PTHR22923">
    <property type="entry name" value="CEREBELLIN-RELATED"/>
    <property type="match status" value="1"/>
</dbReference>
<evidence type="ECO:0000256" key="2">
    <source>
        <dbReference type="ARBA" id="ARBA00022525"/>
    </source>
</evidence>
<dbReference type="PROSITE" id="PS50871">
    <property type="entry name" value="C1Q"/>
    <property type="match status" value="1"/>
</dbReference>
<feature type="coiled-coil region" evidence="4">
    <location>
        <begin position="143"/>
        <end position="170"/>
    </location>
</feature>
<evidence type="ECO:0000313" key="7">
    <source>
        <dbReference type="EMBL" id="RXN08326.1"/>
    </source>
</evidence>